<name>A0A382HE39_9ZZZZ</name>
<evidence type="ECO:0008006" key="2">
    <source>
        <dbReference type="Google" id="ProtNLM"/>
    </source>
</evidence>
<accession>A0A382HE39</accession>
<proteinExistence type="predicted"/>
<dbReference type="Gene3D" id="3.40.50.10320">
    <property type="entry name" value="LmbE-like"/>
    <property type="match status" value="1"/>
</dbReference>
<dbReference type="Pfam" id="PF02585">
    <property type="entry name" value="PIG-L"/>
    <property type="match status" value="1"/>
</dbReference>
<dbReference type="PANTHER" id="PTHR12993">
    <property type="entry name" value="N-ACETYLGLUCOSAMINYL-PHOSPHATIDYLINOSITOL DE-N-ACETYLASE-RELATED"/>
    <property type="match status" value="1"/>
</dbReference>
<dbReference type="GO" id="GO:0016811">
    <property type="term" value="F:hydrolase activity, acting on carbon-nitrogen (but not peptide) bonds, in linear amides"/>
    <property type="evidence" value="ECO:0007669"/>
    <property type="project" value="TreeGrafter"/>
</dbReference>
<dbReference type="InterPro" id="IPR003737">
    <property type="entry name" value="GlcNAc_PI_deacetylase-related"/>
</dbReference>
<dbReference type="EMBL" id="UINC01060731">
    <property type="protein sequence ID" value="SVB85546.1"/>
    <property type="molecule type" value="Genomic_DNA"/>
</dbReference>
<reference evidence="1" key="1">
    <citation type="submission" date="2018-05" db="EMBL/GenBank/DDBJ databases">
        <authorList>
            <person name="Lanie J.A."/>
            <person name="Ng W.-L."/>
            <person name="Kazmierczak K.M."/>
            <person name="Andrzejewski T.M."/>
            <person name="Davidsen T.M."/>
            <person name="Wayne K.J."/>
            <person name="Tettelin H."/>
            <person name="Glass J.I."/>
            <person name="Rusch D."/>
            <person name="Podicherti R."/>
            <person name="Tsui H.-C.T."/>
            <person name="Winkler M.E."/>
        </authorList>
    </citation>
    <scope>NUCLEOTIDE SEQUENCE</scope>
</reference>
<dbReference type="SUPFAM" id="SSF102588">
    <property type="entry name" value="LmbE-like"/>
    <property type="match status" value="1"/>
</dbReference>
<sequence length="241" mass="27331">MNILSIGAHPDDVEFLCAGTLALYASEGHKIFIAIATNGNVGSPTLSKTEISKVRKKESLDSCKKIGAQLIWMNFDDEWLFNDKKTRLVFIDAIRKAEADIMFIHNNNDYHPDHRNAGQIAEDCRIPVSVRLVKSSEKHLKKIPHIFYMDNIGGVGFEPEVYVDVSSVIEIKKDMLTCHKSQNDWLLELYDKTPTELMLNQSKFRGLNSGYKFAEGFRQIKTYPQTGSYDLLPKSRKGGNM</sequence>
<gene>
    <name evidence="1" type="ORF">METZ01_LOCUS238400</name>
</gene>
<protein>
    <recommendedName>
        <fullName evidence="2">GlcNAc-PI de-N-acetylase</fullName>
    </recommendedName>
</protein>
<dbReference type="AlphaFoldDB" id="A0A382HE39"/>
<dbReference type="PANTHER" id="PTHR12993:SF30">
    <property type="entry name" value="N-ACETYL-ALPHA-D-GLUCOSAMINYL L-MALATE DEACETYLASE 1"/>
    <property type="match status" value="1"/>
</dbReference>
<dbReference type="InterPro" id="IPR024078">
    <property type="entry name" value="LmbE-like_dom_sf"/>
</dbReference>
<organism evidence="1">
    <name type="scientific">marine metagenome</name>
    <dbReference type="NCBI Taxonomy" id="408172"/>
    <lineage>
        <taxon>unclassified sequences</taxon>
        <taxon>metagenomes</taxon>
        <taxon>ecological metagenomes</taxon>
    </lineage>
</organism>
<evidence type="ECO:0000313" key="1">
    <source>
        <dbReference type="EMBL" id="SVB85546.1"/>
    </source>
</evidence>